<evidence type="ECO:0000313" key="12">
    <source>
        <dbReference type="EMBL" id="PNL61108.1"/>
    </source>
</evidence>
<comment type="subunit">
    <text evidence="10">Monomer. Interacts with itself to form filaments; also interacts with TraQ.</text>
</comment>
<evidence type="ECO:0000256" key="4">
    <source>
        <dbReference type="ARBA" id="ARBA00018586"/>
    </source>
</evidence>
<dbReference type="InterPro" id="IPR008873">
    <property type="entry name" value="TraA"/>
</dbReference>
<protein>
    <recommendedName>
        <fullName evidence="4">Pilin</fullName>
    </recommendedName>
</protein>
<dbReference type="GO" id="GO:0005576">
    <property type="term" value="C:extracellular region"/>
    <property type="evidence" value="ECO:0007669"/>
    <property type="project" value="UniProtKB-SubCell"/>
</dbReference>
<comment type="subcellular location">
    <subcellularLocation>
        <location evidence="1">Cell inner membrane</location>
        <topology evidence="1">Multi-pass membrane protein</topology>
    </subcellularLocation>
    <subcellularLocation>
        <location evidence="2">Secreted</location>
    </subcellularLocation>
</comment>
<evidence type="ECO:0000256" key="5">
    <source>
        <dbReference type="ARBA" id="ARBA00022475"/>
    </source>
</evidence>
<organism evidence="12 13">
    <name type="scientific">Legionella anisa</name>
    <dbReference type="NCBI Taxonomy" id="28082"/>
    <lineage>
        <taxon>Bacteria</taxon>
        <taxon>Pseudomonadati</taxon>
        <taxon>Pseudomonadota</taxon>
        <taxon>Gammaproteobacteria</taxon>
        <taxon>Legionellales</taxon>
        <taxon>Legionellaceae</taxon>
        <taxon>Legionella</taxon>
    </lineage>
</organism>
<keyword evidence="11" id="KW-0812">Transmembrane</keyword>
<keyword evidence="5" id="KW-1003">Cell membrane</keyword>
<dbReference type="GO" id="GO:0005886">
    <property type="term" value="C:plasma membrane"/>
    <property type="evidence" value="ECO:0007669"/>
    <property type="project" value="UniProtKB-SubCell"/>
</dbReference>
<keyword evidence="13" id="KW-1185">Reference proteome</keyword>
<evidence type="ECO:0000256" key="7">
    <source>
        <dbReference type="ARBA" id="ARBA00022525"/>
    </source>
</evidence>
<comment type="caution">
    <text evidence="12">The sequence shown here is derived from an EMBL/GenBank/DDBJ whole genome shotgun (WGS) entry which is preliminary data.</text>
</comment>
<comment type="similarity">
    <text evidence="3">Belongs to the TraA family.</text>
</comment>
<dbReference type="Proteomes" id="UP000192511">
    <property type="component" value="Unassembled WGS sequence"/>
</dbReference>
<feature type="transmembrane region" description="Helical" evidence="11">
    <location>
        <begin position="21"/>
        <end position="43"/>
    </location>
</feature>
<keyword evidence="8" id="KW-0184">Conjugation</keyword>
<dbReference type="AlphaFoldDB" id="A0AAX0WRH2"/>
<feature type="transmembrane region" description="Helical" evidence="11">
    <location>
        <begin position="85"/>
        <end position="102"/>
    </location>
</feature>
<keyword evidence="9 11" id="KW-0472">Membrane</keyword>
<name>A0AAX0WRH2_9GAMM</name>
<evidence type="ECO:0000256" key="9">
    <source>
        <dbReference type="ARBA" id="ARBA00023136"/>
    </source>
</evidence>
<dbReference type="Pfam" id="PF05513">
    <property type="entry name" value="TraA"/>
    <property type="match status" value="1"/>
</dbReference>
<evidence type="ECO:0000256" key="6">
    <source>
        <dbReference type="ARBA" id="ARBA00022519"/>
    </source>
</evidence>
<accession>A0AAX0WRH2</accession>
<evidence type="ECO:0000313" key="13">
    <source>
        <dbReference type="Proteomes" id="UP000192511"/>
    </source>
</evidence>
<dbReference type="EMBL" id="NBTX02000004">
    <property type="protein sequence ID" value="PNL61108.1"/>
    <property type="molecule type" value="Genomic_DNA"/>
</dbReference>
<sequence>MSNSSVLNDLSLKGYMYFEKLTPVLILGFIVACLFPDLGFAATNHLAGLKDEVAATFGAKSDTPYFILLAEGLAGAYAYMKTKNIAVLAGVPVLMIFTNYALK</sequence>
<evidence type="ECO:0000256" key="10">
    <source>
        <dbReference type="ARBA" id="ARBA00026027"/>
    </source>
</evidence>
<keyword evidence="6" id="KW-0997">Cell inner membrane</keyword>
<feature type="transmembrane region" description="Helical" evidence="11">
    <location>
        <begin position="63"/>
        <end position="80"/>
    </location>
</feature>
<proteinExistence type="inferred from homology"/>
<gene>
    <name evidence="12" type="ORF">A6J39_007710</name>
</gene>
<reference evidence="12" key="1">
    <citation type="submission" date="2017-12" db="EMBL/GenBank/DDBJ databases">
        <title>FDA dAtabase for Regulatory Grade micrObial Sequences (FDA-ARGOS): Supporting development and validation of Infectious Disease Dx tests.</title>
        <authorList>
            <person name="Kerrigan L."/>
            <person name="Tallon L.J."/>
            <person name="Sadzewicz L."/>
            <person name="Sengamalay N."/>
            <person name="Ott S."/>
            <person name="Godinez A."/>
            <person name="Nagaraj S."/>
            <person name="Vavikolanu K."/>
            <person name="Vyas G."/>
            <person name="Nadendla S."/>
            <person name="Aluvathingal J."/>
            <person name="Sichtig H."/>
        </authorList>
    </citation>
    <scope>NUCLEOTIDE SEQUENCE [LARGE SCALE GENOMIC DNA]</scope>
    <source>
        <strain evidence="12">FDAARGOS_200</strain>
    </source>
</reference>
<evidence type="ECO:0000256" key="8">
    <source>
        <dbReference type="ARBA" id="ARBA00022971"/>
    </source>
</evidence>
<dbReference type="RefSeq" id="WP_019235609.1">
    <property type="nucleotide sequence ID" value="NZ_CAAAHR010000072.1"/>
</dbReference>
<keyword evidence="7" id="KW-0964">Secreted</keyword>
<evidence type="ECO:0000256" key="2">
    <source>
        <dbReference type="ARBA" id="ARBA00004613"/>
    </source>
</evidence>
<keyword evidence="11" id="KW-1133">Transmembrane helix</keyword>
<evidence type="ECO:0000256" key="1">
    <source>
        <dbReference type="ARBA" id="ARBA00004429"/>
    </source>
</evidence>
<evidence type="ECO:0000256" key="11">
    <source>
        <dbReference type="SAM" id="Phobius"/>
    </source>
</evidence>
<evidence type="ECO:0000256" key="3">
    <source>
        <dbReference type="ARBA" id="ARBA00009586"/>
    </source>
</evidence>